<dbReference type="GO" id="GO:0005829">
    <property type="term" value="C:cytosol"/>
    <property type="evidence" value="ECO:0007669"/>
    <property type="project" value="TreeGrafter"/>
</dbReference>
<keyword evidence="2" id="KW-0547">Nucleotide-binding</keyword>
<feature type="domain" description="RAI1-like" evidence="3">
    <location>
        <begin position="114"/>
        <end position="269"/>
    </location>
</feature>
<accession>A0A7R8D5U3</accession>
<comment type="cofactor">
    <cofactor evidence="2">
        <name>a divalent metal cation</name>
        <dbReference type="ChEBI" id="CHEBI:60240"/>
    </cofactor>
</comment>
<keyword evidence="2" id="KW-0540">Nuclease</keyword>
<keyword evidence="2" id="KW-0539">Nucleus</keyword>
<dbReference type="GO" id="GO:0005634">
    <property type="term" value="C:nucleus"/>
    <property type="evidence" value="ECO:0007669"/>
    <property type="project" value="UniProtKB-SubCell"/>
</dbReference>
<protein>
    <recommendedName>
        <fullName evidence="2">Decapping nuclease</fullName>
        <ecNumber evidence="2">3.6.1.-</ecNumber>
    </recommendedName>
</protein>
<evidence type="ECO:0000313" key="4">
    <source>
        <dbReference type="EMBL" id="CAF3035100.1"/>
    </source>
</evidence>
<dbReference type="AlphaFoldDB" id="A0A7R8D5U3"/>
<dbReference type="Proteomes" id="UP000675881">
    <property type="component" value="Chromosome 9"/>
</dbReference>
<dbReference type="PANTHER" id="PTHR12395">
    <property type="entry name" value="DOM-3 RELATED"/>
    <property type="match status" value="1"/>
</dbReference>
<dbReference type="EMBL" id="HG994588">
    <property type="protein sequence ID" value="CAF3035100.1"/>
    <property type="molecule type" value="Genomic_DNA"/>
</dbReference>
<keyword evidence="2" id="KW-0694">RNA-binding</keyword>
<sequence length="281" mass="32788">MDFHFPKYVIQVIGKVMISPWNPSNLNQGEVVLKNANRFTEEGIHPILEWLHRHPPSTKPDFVSSQGNFMMLMCTPFEKTEERENMPFYRLQARKWAEKFKDILSRPPNSDYTNFFNSKNSCEGIFSSSLDGIKLIYGAEVKAIRDSINEPLKCEDLIDCKINKILTNRKFLDFSKTKLIKWWCLNYLTGVPETLCGFRDEGLVNEIRSFKTTNMPKMRGVNWKPNVCLEFLRNLLHYLKGELINDPNVVHNVSWDPPGTTIKIARSERDISYVVEDKYRV</sequence>
<gene>
    <name evidence="4" type="ORF">LSAA_14847</name>
</gene>
<dbReference type="GO" id="GO:0110155">
    <property type="term" value="P:NAD-cap decapping"/>
    <property type="evidence" value="ECO:0007669"/>
    <property type="project" value="TreeGrafter"/>
</dbReference>
<dbReference type="GO" id="GO:0000956">
    <property type="term" value="P:nuclear-transcribed mRNA catabolic process"/>
    <property type="evidence" value="ECO:0007669"/>
    <property type="project" value="TreeGrafter"/>
</dbReference>
<dbReference type="InterPro" id="IPR039039">
    <property type="entry name" value="RAI1-like_fam"/>
</dbReference>
<dbReference type="PANTHER" id="PTHR12395:SF9">
    <property type="entry name" value="DECAPPING AND EXORIBONUCLEASE PROTEIN"/>
    <property type="match status" value="1"/>
</dbReference>
<dbReference type="GO" id="GO:0000166">
    <property type="term" value="F:nucleotide binding"/>
    <property type="evidence" value="ECO:0007669"/>
    <property type="project" value="UniProtKB-KW"/>
</dbReference>
<evidence type="ECO:0000256" key="2">
    <source>
        <dbReference type="RuleBase" id="RU367113"/>
    </source>
</evidence>
<dbReference type="Pfam" id="PF08652">
    <property type="entry name" value="RAI1"/>
    <property type="match status" value="1"/>
</dbReference>
<dbReference type="InterPro" id="IPR013961">
    <property type="entry name" value="RAI1"/>
</dbReference>
<comment type="function">
    <text evidence="2">Decapping enzyme for NAD-capped RNAs: specifically hydrolyzes the nicotinamide adenine dinucleotide (NAD) cap from a subset of RNAs by removing the entire NAD moiety from the 5'-end of an NAD-capped RNA.</text>
</comment>
<evidence type="ECO:0000259" key="3">
    <source>
        <dbReference type="Pfam" id="PF08652"/>
    </source>
</evidence>
<comment type="subcellular location">
    <subcellularLocation>
        <location evidence="2">Nucleus</location>
    </subcellularLocation>
</comment>
<dbReference type="OrthoDB" id="5853397at2759"/>
<evidence type="ECO:0000256" key="1">
    <source>
        <dbReference type="ARBA" id="ARBA00006562"/>
    </source>
</evidence>
<dbReference type="GO" id="GO:0034353">
    <property type="term" value="F:mRNA 5'-diphosphatase activity"/>
    <property type="evidence" value="ECO:0007669"/>
    <property type="project" value="TreeGrafter"/>
</dbReference>
<dbReference type="GO" id="GO:0046872">
    <property type="term" value="F:metal ion binding"/>
    <property type="evidence" value="ECO:0007669"/>
    <property type="project" value="UniProtKB-KW"/>
</dbReference>
<organism evidence="4 5">
    <name type="scientific">Lepeophtheirus salmonis</name>
    <name type="common">Salmon louse</name>
    <name type="synonym">Caligus salmonis</name>
    <dbReference type="NCBI Taxonomy" id="72036"/>
    <lineage>
        <taxon>Eukaryota</taxon>
        <taxon>Metazoa</taxon>
        <taxon>Ecdysozoa</taxon>
        <taxon>Arthropoda</taxon>
        <taxon>Crustacea</taxon>
        <taxon>Multicrustacea</taxon>
        <taxon>Hexanauplia</taxon>
        <taxon>Copepoda</taxon>
        <taxon>Siphonostomatoida</taxon>
        <taxon>Caligidae</taxon>
        <taxon>Lepeophtheirus</taxon>
    </lineage>
</organism>
<keyword evidence="5" id="KW-1185">Reference proteome</keyword>
<dbReference type="GO" id="GO:0003723">
    <property type="term" value="F:RNA binding"/>
    <property type="evidence" value="ECO:0007669"/>
    <property type="project" value="UniProtKB-KW"/>
</dbReference>
<keyword evidence="2" id="KW-0479">Metal-binding</keyword>
<dbReference type="GO" id="GO:0004518">
    <property type="term" value="F:nuclease activity"/>
    <property type="evidence" value="ECO:0007669"/>
    <property type="project" value="UniProtKB-KW"/>
</dbReference>
<dbReference type="EC" id="3.6.1.-" evidence="2"/>
<proteinExistence type="inferred from homology"/>
<comment type="similarity">
    <text evidence="1 2">Belongs to the DXO/Dom3Z family.</text>
</comment>
<reference evidence="4" key="1">
    <citation type="submission" date="2021-02" db="EMBL/GenBank/DDBJ databases">
        <authorList>
            <person name="Bekaert M."/>
        </authorList>
    </citation>
    <scope>NUCLEOTIDE SEQUENCE</scope>
    <source>
        <strain evidence="4">IoA-00</strain>
    </source>
</reference>
<name>A0A7R8D5U3_LEPSM</name>
<evidence type="ECO:0000313" key="5">
    <source>
        <dbReference type="Proteomes" id="UP000675881"/>
    </source>
</evidence>
<keyword evidence="2" id="KW-0378">Hydrolase</keyword>